<protein>
    <submittedName>
        <fullName evidence="4">NAD-dependent epimerase/dehydratase family protein</fullName>
    </submittedName>
</protein>
<dbReference type="Pfam" id="PF01370">
    <property type="entry name" value="Epimerase"/>
    <property type="match status" value="1"/>
</dbReference>
<dbReference type="PANTHER" id="PTHR43000">
    <property type="entry name" value="DTDP-D-GLUCOSE 4,6-DEHYDRATASE-RELATED"/>
    <property type="match status" value="1"/>
</dbReference>
<dbReference type="Proteomes" id="UP001596170">
    <property type="component" value="Unassembled WGS sequence"/>
</dbReference>
<dbReference type="InterPro" id="IPR029016">
    <property type="entry name" value="GAF-like_dom_sf"/>
</dbReference>
<feature type="transmembrane region" description="Helical" evidence="2">
    <location>
        <begin position="398"/>
        <end position="417"/>
    </location>
</feature>
<keyword evidence="2" id="KW-0812">Transmembrane</keyword>
<feature type="transmembrane region" description="Helical" evidence="2">
    <location>
        <begin position="322"/>
        <end position="342"/>
    </location>
</feature>
<dbReference type="InterPro" id="IPR036291">
    <property type="entry name" value="NAD(P)-bd_dom_sf"/>
</dbReference>
<dbReference type="InterPro" id="IPR001509">
    <property type="entry name" value="Epimerase_deHydtase"/>
</dbReference>
<evidence type="ECO:0000313" key="5">
    <source>
        <dbReference type="Proteomes" id="UP001596170"/>
    </source>
</evidence>
<organism evidence="4 5">
    <name type="scientific">Paenisporosarcina macmurdoensis</name>
    <dbReference type="NCBI Taxonomy" id="212659"/>
    <lineage>
        <taxon>Bacteria</taxon>
        <taxon>Bacillati</taxon>
        <taxon>Bacillota</taxon>
        <taxon>Bacilli</taxon>
        <taxon>Bacillales</taxon>
        <taxon>Caryophanaceae</taxon>
        <taxon>Paenisporosarcina</taxon>
    </lineage>
</organism>
<evidence type="ECO:0000259" key="3">
    <source>
        <dbReference type="Pfam" id="PF01370"/>
    </source>
</evidence>
<gene>
    <name evidence="4" type="ORF">ACFPYN_09350</name>
</gene>
<keyword evidence="5" id="KW-1185">Reference proteome</keyword>
<feature type="transmembrane region" description="Helical" evidence="2">
    <location>
        <begin position="354"/>
        <end position="378"/>
    </location>
</feature>
<dbReference type="SUPFAM" id="SSF55781">
    <property type="entry name" value="GAF domain-like"/>
    <property type="match status" value="1"/>
</dbReference>
<evidence type="ECO:0000256" key="2">
    <source>
        <dbReference type="SAM" id="Phobius"/>
    </source>
</evidence>
<dbReference type="SUPFAM" id="SSF51735">
    <property type="entry name" value="NAD(P)-binding Rossmann-fold domains"/>
    <property type="match status" value="1"/>
</dbReference>
<comment type="similarity">
    <text evidence="1">Belongs to the NAD(P)-dependent epimerase/dehydratase family.</text>
</comment>
<accession>A0ABW1L7D4</accession>
<keyword evidence="2" id="KW-1133">Transmembrane helix</keyword>
<evidence type="ECO:0000313" key="4">
    <source>
        <dbReference type="EMBL" id="MFC6039624.1"/>
    </source>
</evidence>
<evidence type="ECO:0000256" key="1">
    <source>
        <dbReference type="ARBA" id="ARBA00007637"/>
    </source>
</evidence>
<dbReference type="Gene3D" id="3.30.450.40">
    <property type="match status" value="1"/>
</dbReference>
<dbReference type="Gene3D" id="3.40.50.720">
    <property type="entry name" value="NAD(P)-binding Rossmann-like Domain"/>
    <property type="match status" value="1"/>
</dbReference>
<dbReference type="RefSeq" id="WP_377733748.1">
    <property type="nucleotide sequence ID" value="NZ_JBHSRI010000012.1"/>
</dbReference>
<sequence length="720" mass="81264">MNILVTGGYGFIGSFIAERFYKENHSIFILDNLSSGKKGHVDFKHKSIIANIEDEQCEQFFKSHSFDVVIHCAAQTHVQQSIDQPLVDSSTNILGLINMLNLSKKYGVKKFVFSSSAAIYGNNLNLPLKEVEEAKPISPYGMNKMIGETYCEKWGEMYGLSSLIFRFSNVYGPRQDRSEESGVIAIFTNHMIVNQPLIIYGDGEQTRDFIYVGDVAEAIYRGVISNLSGTYNLSSNTETSINSLIDILSEFHSTPEIKRMASRSSDILQSRLDNTAIKSDLDWVPKYTLHEGINKTLSYYENHLFEPIEEGTVKPDTGKSPLLAFFENMVLFLIFLAATSFLSPVVETVDIWLIYILLAALLFGKMQTIIASILAIGVNVFVLASQGREWTSLLVDNSVLATFTIYLLVGLVVSYVVDRRKIESQFTQDELESSQSKYQFLSTIYEDTRVIKEQLHEQILRSEDGIGKVYQATKELESLEPEALFKGAIRVLEQTLNARQVVIYLVNPNGYLRLAAKSGDEGFYPGSSIRIPSDSLIEQAITSKQIKYNVGLHLNEPLFVSPIVQNGNTVAVIVCYQVEFDRITLSYRNLVDVVSRLISASLGQAYDYVNEISHERYVEGTTALKPVYFQRILDNKRKSFSELHIPFVKLEVLSNAYTPDMLRQIGALLRTNDYLGFDDKDQLYILLSNAKRNDAHFVMERLQSKGLMTKPDEENVLYGT</sequence>
<dbReference type="EMBL" id="JBHSRI010000012">
    <property type="protein sequence ID" value="MFC6039624.1"/>
    <property type="molecule type" value="Genomic_DNA"/>
</dbReference>
<name>A0ABW1L7D4_9BACL</name>
<keyword evidence="2" id="KW-0472">Membrane</keyword>
<proteinExistence type="inferred from homology"/>
<comment type="caution">
    <text evidence="4">The sequence shown here is derived from an EMBL/GenBank/DDBJ whole genome shotgun (WGS) entry which is preliminary data.</text>
</comment>
<feature type="domain" description="NAD-dependent epimerase/dehydratase" evidence="3">
    <location>
        <begin position="3"/>
        <end position="221"/>
    </location>
</feature>
<reference evidence="5" key="1">
    <citation type="journal article" date="2019" name="Int. J. Syst. Evol. Microbiol.">
        <title>The Global Catalogue of Microorganisms (GCM) 10K type strain sequencing project: providing services to taxonomists for standard genome sequencing and annotation.</title>
        <authorList>
            <consortium name="The Broad Institute Genomics Platform"/>
            <consortium name="The Broad Institute Genome Sequencing Center for Infectious Disease"/>
            <person name="Wu L."/>
            <person name="Ma J."/>
        </authorList>
    </citation>
    <scope>NUCLEOTIDE SEQUENCE [LARGE SCALE GENOMIC DNA]</scope>
    <source>
        <strain evidence="5">CCUG 54527</strain>
    </source>
</reference>